<gene>
    <name evidence="1" type="primary">Nfu_g_1_018946</name>
</gene>
<name>A0A1A8FJW8_9TELE</name>
<protein>
    <submittedName>
        <fullName evidence="1">Uncharacterized protein</fullName>
    </submittedName>
</protein>
<proteinExistence type="predicted"/>
<feature type="non-terminal residue" evidence="1">
    <location>
        <position position="94"/>
    </location>
</feature>
<organism evidence="1">
    <name type="scientific">Nothobranchius korthausae</name>
    <dbReference type="NCBI Taxonomy" id="1143690"/>
    <lineage>
        <taxon>Eukaryota</taxon>
        <taxon>Metazoa</taxon>
        <taxon>Chordata</taxon>
        <taxon>Craniata</taxon>
        <taxon>Vertebrata</taxon>
        <taxon>Euteleostomi</taxon>
        <taxon>Actinopterygii</taxon>
        <taxon>Neopterygii</taxon>
        <taxon>Teleostei</taxon>
        <taxon>Neoteleostei</taxon>
        <taxon>Acanthomorphata</taxon>
        <taxon>Ovalentaria</taxon>
        <taxon>Atherinomorphae</taxon>
        <taxon>Cyprinodontiformes</taxon>
        <taxon>Nothobranchiidae</taxon>
        <taxon>Nothobranchius</taxon>
    </lineage>
</organism>
<sequence length="94" mass="10305">RWRKTRPSICCQCRVSGIISPKRAISKRPRLTIRNISLAPQTNQGLGGRVQQQLVPQNPEVSGRYCTSTAAEVASCDIREPLKSSNGVSEPSEV</sequence>
<dbReference type="AlphaFoldDB" id="A0A1A8FJW8"/>
<dbReference type="EMBL" id="HAEB01012534">
    <property type="protein sequence ID" value="SBQ59061.1"/>
    <property type="molecule type" value="Transcribed_RNA"/>
</dbReference>
<reference evidence="1" key="2">
    <citation type="submission" date="2016-06" db="EMBL/GenBank/DDBJ databases">
        <title>The genome of a short-lived fish provides insights into sex chromosome evolution and the genetic control of aging.</title>
        <authorList>
            <person name="Reichwald K."/>
            <person name="Felder M."/>
            <person name="Petzold A."/>
            <person name="Koch P."/>
            <person name="Groth M."/>
            <person name="Platzer M."/>
        </authorList>
    </citation>
    <scope>NUCLEOTIDE SEQUENCE</scope>
    <source>
        <tissue evidence="1">Brain</tissue>
    </source>
</reference>
<feature type="non-terminal residue" evidence="1">
    <location>
        <position position="1"/>
    </location>
</feature>
<evidence type="ECO:0000313" key="1">
    <source>
        <dbReference type="EMBL" id="SBQ59061.1"/>
    </source>
</evidence>
<reference evidence="1" key="1">
    <citation type="submission" date="2016-05" db="EMBL/GenBank/DDBJ databases">
        <authorList>
            <person name="Lavstsen T."/>
            <person name="Jespersen J.S."/>
        </authorList>
    </citation>
    <scope>NUCLEOTIDE SEQUENCE</scope>
    <source>
        <tissue evidence="1">Brain</tissue>
    </source>
</reference>
<accession>A0A1A8FJW8</accession>